<name>A0A498JFL4_MALDO</name>
<feature type="region of interest" description="Disordered" evidence="1">
    <location>
        <begin position="1"/>
        <end position="27"/>
    </location>
</feature>
<comment type="caution">
    <text evidence="2">The sequence shown here is derived from an EMBL/GenBank/DDBJ whole genome shotgun (WGS) entry which is preliminary data.</text>
</comment>
<evidence type="ECO:0000313" key="2">
    <source>
        <dbReference type="EMBL" id="RXH94330.1"/>
    </source>
</evidence>
<evidence type="ECO:0000256" key="1">
    <source>
        <dbReference type="SAM" id="MobiDB-lite"/>
    </source>
</evidence>
<proteinExistence type="predicted"/>
<gene>
    <name evidence="2" type="ORF">DVH24_024014</name>
</gene>
<dbReference type="AlphaFoldDB" id="A0A498JFL4"/>
<dbReference type="EMBL" id="RDQH01000333">
    <property type="protein sequence ID" value="RXH94330.1"/>
    <property type="molecule type" value="Genomic_DNA"/>
</dbReference>
<keyword evidence="3" id="KW-1185">Reference proteome</keyword>
<organism evidence="2 3">
    <name type="scientific">Malus domestica</name>
    <name type="common">Apple</name>
    <name type="synonym">Pyrus malus</name>
    <dbReference type="NCBI Taxonomy" id="3750"/>
    <lineage>
        <taxon>Eukaryota</taxon>
        <taxon>Viridiplantae</taxon>
        <taxon>Streptophyta</taxon>
        <taxon>Embryophyta</taxon>
        <taxon>Tracheophyta</taxon>
        <taxon>Spermatophyta</taxon>
        <taxon>Magnoliopsida</taxon>
        <taxon>eudicotyledons</taxon>
        <taxon>Gunneridae</taxon>
        <taxon>Pentapetalae</taxon>
        <taxon>rosids</taxon>
        <taxon>fabids</taxon>
        <taxon>Rosales</taxon>
        <taxon>Rosaceae</taxon>
        <taxon>Amygdaloideae</taxon>
        <taxon>Maleae</taxon>
        <taxon>Malus</taxon>
    </lineage>
</organism>
<sequence length="67" mass="6801">MENKDSSSNPVKRKGKGRDLTNFPPRRGLIKAGIFGIGGRSNQACSSGGSAANCDTNSSGESSPSAS</sequence>
<protein>
    <submittedName>
        <fullName evidence="2">Uncharacterized protein</fullName>
    </submittedName>
</protein>
<feature type="region of interest" description="Disordered" evidence="1">
    <location>
        <begin position="40"/>
        <end position="67"/>
    </location>
</feature>
<reference evidence="2 3" key="1">
    <citation type="submission" date="2018-10" db="EMBL/GenBank/DDBJ databases">
        <title>A high-quality apple genome assembly.</title>
        <authorList>
            <person name="Hu J."/>
        </authorList>
    </citation>
    <scope>NUCLEOTIDE SEQUENCE [LARGE SCALE GENOMIC DNA]</scope>
    <source>
        <strain evidence="3">cv. HFTH1</strain>
        <tissue evidence="2">Young leaf</tissue>
    </source>
</reference>
<accession>A0A498JFL4</accession>
<evidence type="ECO:0000313" key="3">
    <source>
        <dbReference type="Proteomes" id="UP000290289"/>
    </source>
</evidence>
<dbReference type="Proteomes" id="UP000290289">
    <property type="component" value="Chromosome 7"/>
</dbReference>
<feature type="compositionally biased region" description="Polar residues" evidence="1">
    <location>
        <begin position="1"/>
        <end position="10"/>
    </location>
</feature>